<keyword evidence="12" id="KW-0753">Steroid metabolism</keyword>
<comment type="similarity">
    <text evidence="2 18">Belongs to the cytochrome P450 family.</text>
</comment>
<evidence type="ECO:0000256" key="10">
    <source>
        <dbReference type="ARBA" id="ARBA00023098"/>
    </source>
</evidence>
<dbReference type="InterPro" id="IPR002397">
    <property type="entry name" value="Cyt_P450_B"/>
</dbReference>
<dbReference type="Proteomes" id="UP000178953">
    <property type="component" value="Unassembled WGS sequence"/>
</dbReference>
<dbReference type="PRINTS" id="PR00359">
    <property type="entry name" value="BP450"/>
</dbReference>
<dbReference type="PROSITE" id="PS00086">
    <property type="entry name" value="CYTOCHROME_P450"/>
    <property type="match status" value="1"/>
</dbReference>
<keyword evidence="10" id="KW-0443">Lipid metabolism</keyword>
<evidence type="ECO:0000256" key="8">
    <source>
        <dbReference type="ARBA" id="ARBA00023004"/>
    </source>
</evidence>
<dbReference type="GO" id="GO:0036199">
    <property type="term" value="F:cholest-4-en-3-one 26-monooxygenase activity"/>
    <property type="evidence" value="ECO:0007669"/>
    <property type="project" value="TreeGrafter"/>
</dbReference>
<dbReference type="GO" id="GO:0020037">
    <property type="term" value="F:heme binding"/>
    <property type="evidence" value="ECO:0007669"/>
    <property type="project" value="InterPro"/>
</dbReference>
<evidence type="ECO:0000256" key="11">
    <source>
        <dbReference type="ARBA" id="ARBA00023166"/>
    </source>
</evidence>
<evidence type="ECO:0000256" key="2">
    <source>
        <dbReference type="ARBA" id="ARBA00010617"/>
    </source>
</evidence>
<dbReference type="InterPro" id="IPR036396">
    <property type="entry name" value="Cyt_P450_sf"/>
</dbReference>
<keyword evidence="11" id="KW-1207">Sterol metabolism</keyword>
<keyword evidence="4 18" id="KW-0349">Heme</keyword>
<dbReference type="GO" id="GO:0006707">
    <property type="term" value="P:cholesterol catabolic process"/>
    <property type="evidence" value="ECO:0007669"/>
    <property type="project" value="TreeGrafter"/>
</dbReference>
<dbReference type="PANTHER" id="PTHR46696">
    <property type="entry name" value="P450, PUTATIVE (EUROFUNG)-RELATED"/>
    <property type="match status" value="1"/>
</dbReference>
<evidence type="ECO:0000256" key="14">
    <source>
        <dbReference type="ARBA" id="ARBA00070775"/>
    </source>
</evidence>
<proteinExistence type="inferred from homology"/>
<keyword evidence="7 18" id="KW-0560">Oxidoreductase</keyword>
<dbReference type="FunFam" id="1.10.630.10:FF:000018">
    <property type="entry name" value="Cytochrome P450 monooxygenase"/>
    <property type="match status" value="1"/>
</dbReference>
<dbReference type="RefSeq" id="WP_070354223.1">
    <property type="nucleotide sequence ID" value="NZ_CP043474.1"/>
</dbReference>
<evidence type="ECO:0000256" key="17">
    <source>
        <dbReference type="ARBA" id="ARBA00083909"/>
    </source>
</evidence>
<evidence type="ECO:0000256" key="3">
    <source>
        <dbReference type="ARBA" id="ARBA00022548"/>
    </source>
</evidence>
<comment type="pathway">
    <text evidence="13">Steroid metabolism; cholesterol degradation.</text>
</comment>
<keyword evidence="20" id="KW-1185">Reference proteome</keyword>
<name>A0A1E8Q2F5_9MYCO</name>
<evidence type="ECO:0000256" key="4">
    <source>
        <dbReference type="ARBA" id="ARBA00022617"/>
    </source>
</evidence>
<dbReference type="SUPFAM" id="SSF48264">
    <property type="entry name" value="Cytochrome P450"/>
    <property type="match status" value="1"/>
</dbReference>
<evidence type="ECO:0000256" key="13">
    <source>
        <dbReference type="ARBA" id="ARBA00049645"/>
    </source>
</evidence>
<dbReference type="EMBL" id="MCHX01000037">
    <property type="protein sequence ID" value="OFJ52597.1"/>
    <property type="molecule type" value="Genomic_DNA"/>
</dbReference>
<evidence type="ECO:0000256" key="5">
    <source>
        <dbReference type="ARBA" id="ARBA00022723"/>
    </source>
</evidence>
<evidence type="ECO:0000256" key="12">
    <source>
        <dbReference type="ARBA" id="ARBA00023221"/>
    </source>
</evidence>
<evidence type="ECO:0000256" key="9">
    <source>
        <dbReference type="ARBA" id="ARBA00023033"/>
    </source>
</evidence>
<evidence type="ECO:0000313" key="19">
    <source>
        <dbReference type="EMBL" id="OFJ52597.1"/>
    </source>
</evidence>
<evidence type="ECO:0000256" key="18">
    <source>
        <dbReference type="RuleBase" id="RU000461"/>
    </source>
</evidence>
<keyword evidence="6" id="KW-0442">Lipid degradation</keyword>
<dbReference type="PANTHER" id="PTHR46696:SF4">
    <property type="entry name" value="BIOTIN BIOSYNTHESIS CYTOCHROME P450"/>
    <property type="match status" value="1"/>
</dbReference>
<reference evidence="19 20" key="1">
    <citation type="submission" date="2016-09" db="EMBL/GenBank/DDBJ databases">
        <title>genome sequence of Mycobacterium sp. 739 SCH.</title>
        <authorList>
            <person name="Greninger A.L."/>
            <person name="Qin X."/>
            <person name="Jerome K."/>
            <person name="Vora S."/>
            <person name="Quinn K."/>
        </authorList>
    </citation>
    <scope>NUCLEOTIDE SEQUENCE [LARGE SCALE GENOMIC DNA]</scope>
    <source>
        <strain evidence="19 20">SCH</strain>
    </source>
</reference>
<keyword evidence="5 18" id="KW-0479">Metal-binding</keyword>
<dbReference type="InterPro" id="IPR017972">
    <property type="entry name" value="Cyt_P450_CS"/>
</dbReference>
<organism evidence="19 20">
    <name type="scientific">Mycolicibacterium grossiae</name>
    <dbReference type="NCBI Taxonomy" id="1552759"/>
    <lineage>
        <taxon>Bacteria</taxon>
        <taxon>Bacillati</taxon>
        <taxon>Actinomycetota</taxon>
        <taxon>Actinomycetes</taxon>
        <taxon>Mycobacteriales</taxon>
        <taxon>Mycobacteriaceae</taxon>
        <taxon>Mycolicibacterium</taxon>
    </lineage>
</organism>
<dbReference type="Pfam" id="PF00067">
    <property type="entry name" value="p450"/>
    <property type="match status" value="1"/>
</dbReference>
<keyword evidence="9 18" id="KW-0503">Monooxygenase</keyword>
<sequence>MTTTALDVDLADGNFYADRGAREAYAWMRANSPVFRDRNGLAAATTHAAVLDAERNPELFSSTGGIRPDQPGMPYMIDMDDPAHLLRRKLVNSGFTRKRVMDKLPSIERLCDTLIDAVCERGECDFVRDIAAPLPMAVIGDMLGVLPQERDMLLRWSDDLVCGLSSTVDEQAIQKLMDTFAAYTAFTMDVIAKRRAEPTDDLFSILVNAEVEGQRMADEEIVFETLLILIGGDETTRHTLSGGTEQALRHRDQWDRLAADQDLLPGAIEEMLRWTSPVKNMCRTLTADTEFHGTSLTAGEKLMLMFESANFDEAVFGDPENFRIDRSPNNHVAFGFGTHFCLGNQLARLELRIMLTRVLQRLPDLRLADEDMLPLRPANFVSGLESMPVVFTPTARVS</sequence>
<keyword evidence="8 18" id="KW-0408">Iron</keyword>
<evidence type="ECO:0000256" key="7">
    <source>
        <dbReference type="ARBA" id="ARBA00023002"/>
    </source>
</evidence>
<evidence type="ECO:0000313" key="20">
    <source>
        <dbReference type="Proteomes" id="UP000178953"/>
    </source>
</evidence>
<dbReference type="AlphaFoldDB" id="A0A1E8Q2F5"/>
<protein>
    <recommendedName>
        <fullName evidence="14">Steroid C26-monooxygenase</fullName>
    </recommendedName>
    <alternativeName>
        <fullName evidence="15">Cholest-4-en-3-one C26-monooxygenase</fullName>
    </alternativeName>
    <alternativeName>
        <fullName evidence="17">Cholesterol C26-monooxygenase</fullName>
    </alternativeName>
    <alternativeName>
        <fullName evidence="16">Steroid C27-monooxygenase</fullName>
    </alternativeName>
</protein>
<comment type="cofactor">
    <cofactor evidence="1">
        <name>heme</name>
        <dbReference type="ChEBI" id="CHEBI:30413"/>
    </cofactor>
</comment>
<accession>A0A1E8Q2F5</accession>
<evidence type="ECO:0000256" key="16">
    <source>
        <dbReference type="ARBA" id="ARBA00082981"/>
    </source>
</evidence>
<dbReference type="InterPro" id="IPR001128">
    <property type="entry name" value="Cyt_P450"/>
</dbReference>
<dbReference type="OrthoDB" id="5241086at2"/>
<evidence type="ECO:0000256" key="1">
    <source>
        <dbReference type="ARBA" id="ARBA00001971"/>
    </source>
</evidence>
<evidence type="ECO:0000256" key="15">
    <source>
        <dbReference type="ARBA" id="ARBA00079588"/>
    </source>
</evidence>
<dbReference type="GO" id="GO:0008395">
    <property type="term" value="F:steroid hydroxylase activity"/>
    <property type="evidence" value="ECO:0007669"/>
    <property type="project" value="TreeGrafter"/>
</dbReference>
<keyword evidence="3" id="KW-0153">Cholesterol metabolism</keyword>
<comment type="caution">
    <text evidence="19">The sequence shown here is derived from an EMBL/GenBank/DDBJ whole genome shotgun (WGS) entry which is preliminary data.</text>
</comment>
<dbReference type="GO" id="GO:0005506">
    <property type="term" value="F:iron ion binding"/>
    <property type="evidence" value="ECO:0007669"/>
    <property type="project" value="InterPro"/>
</dbReference>
<dbReference type="CDD" id="cd11033">
    <property type="entry name" value="CYP142-like"/>
    <property type="match status" value="1"/>
</dbReference>
<evidence type="ECO:0000256" key="6">
    <source>
        <dbReference type="ARBA" id="ARBA00022963"/>
    </source>
</evidence>
<dbReference type="Gene3D" id="1.10.630.10">
    <property type="entry name" value="Cytochrome P450"/>
    <property type="match status" value="1"/>
</dbReference>
<gene>
    <name evidence="19" type="ORF">BEL07_16590</name>
</gene>